<dbReference type="RefSeq" id="WP_071808092.1">
    <property type="nucleotide sequence ID" value="NZ_MEIA01000345.1"/>
</dbReference>
<dbReference type="InterPro" id="IPR012338">
    <property type="entry name" value="Beta-lactam/transpept-like"/>
</dbReference>
<dbReference type="InterPro" id="IPR036138">
    <property type="entry name" value="PBP_dimer_sf"/>
</dbReference>
<sequence length="640" mass="66991">MHPSGRARRALAALGCLALAAAGVTACSGTDGPGKTLDTFLDGWRGGDLSKVGFVTAAGGRISAKDTYTQLQNLSGDLAKSPLLLSKQGEPEETGDIASAPIKLDWTLPGGAAWSYQSTVRLTKAGSDGWRVVWEPAVVHGELTDGDRLELRRKPADRADILGLDGSPIVTQRPVTVVGVSPEQMTNRDEVLDDLSDELKKIKVNLDLKDLRTRIEGSKPDAFVDVITLRQADYDKVGARIRALEGTLTREDVRELAPSRVFARASLGTVDAATREDLDANPETLAQGDQVGHGGLQQRYDTRLRGIPGQSVVIARKTPDDKVEDSQIFSIEPIAGAPVKTALDTRTQNAADRAVATVKQPSALVAIRISDSSVVAVANGPDGGGTDTALTGQVPAGSTFKMVSALGLLDKKAVTLDARVDCPKTKTVDGRQFKNSHNMALGSVPFRTDFAKSCNTAFVNLAPKLGADGLRDAAAKLGLGAKWDVGADSFAGKISPADTPTELAAASFGQGATAVSPLAMAGATAAVARGRFRQPRLVLEPAPPNALPDRPPLAESSITPLKTMMRQVVTDGTAEALKDVPGGPVHGKTGTAEFANGSEETHAWFIGWQGDLAFAVMVQKGGAGAEAAVPVAESFLRALR</sequence>
<dbReference type="InterPro" id="IPR001460">
    <property type="entry name" value="PCN-bd_Tpept"/>
</dbReference>
<evidence type="ECO:0000259" key="5">
    <source>
        <dbReference type="Pfam" id="PF00905"/>
    </source>
</evidence>
<feature type="domain" description="NTF2-like N-terminal transpeptidase" evidence="7">
    <location>
        <begin position="33"/>
        <end position="146"/>
    </location>
</feature>
<proteinExistence type="inferred from homology"/>
<evidence type="ECO:0000313" key="8">
    <source>
        <dbReference type="EMBL" id="OJF11395.1"/>
    </source>
</evidence>
<evidence type="ECO:0000256" key="4">
    <source>
        <dbReference type="SAM" id="SignalP"/>
    </source>
</evidence>
<gene>
    <name evidence="8" type="ORF">BG844_26575</name>
</gene>
<dbReference type="PROSITE" id="PS51257">
    <property type="entry name" value="PROKAR_LIPOPROTEIN"/>
    <property type="match status" value="1"/>
</dbReference>
<feature type="signal peptide" evidence="4">
    <location>
        <begin position="1"/>
        <end position="26"/>
    </location>
</feature>
<name>A0A1K0GQ51_9ACTN</name>
<dbReference type="Pfam" id="PF05223">
    <property type="entry name" value="MecA_N"/>
    <property type="match status" value="1"/>
</dbReference>
<dbReference type="GO" id="GO:0046677">
    <property type="term" value="P:response to antibiotic"/>
    <property type="evidence" value="ECO:0007669"/>
    <property type="project" value="InterPro"/>
</dbReference>
<evidence type="ECO:0000259" key="6">
    <source>
        <dbReference type="Pfam" id="PF03717"/>
    </source>
</evidence>
<dbReference type="GO" id="GO:0071555">
    <property type="term" value="P:cell wall organization"/>
    <property type="evidence" value="ECO:0007669"/>
    <property type="project" value="TreeGrafter"/>
</dbReference>
<reference evidence="8 9" key="1">
    <citation type="submission" date="2016-09" db="EMBL/GenBank/DDBJ databases">
        <title>Couchioplanes caeruleus draft genome sequence.</title>
        <authorList>
            <person name="Sheehan J."/>
            <person name="Caffrey P."/>
        </authorList>
    </citation>
    <scope>NUCLEOTIDE SEQUENCE [LARGE SCALE GENOMIC DNA]</scope>
    <source>
        <strain evidence="8 9">DSM 43634</strain>
    </source>
</reference>
<keyword evidence="4" id="KW-0732">Signal</keyword>
<dbReference type="Gene3D" id="3.40.710.10">
    <property type="entry name" value="DD-peptidase/beta-lactamase superfamily"/>
    <property type="match status" value="1"/>
</dbReference>
<feature type="domain" description="Penicillin-binding protein dimerisation" evidence="6">
    <location>
        <begin position="154"/>
        <end position="314"/>
    </location>
</feature>
<dbReference type="SUPFAM" id="SSF56519">
    <property type="entry name" value="Penicillin binding protein dimerisation domain"/>
    <property type="match status" value="1"/>
</dbReference>
<keyword evidence="9" id="KW-1185">Reference proteome</keyword>
<protein>
    <submittedName>
        <fullName evidence="8">Penicillin-binding protein</fullName>
    </submittedName>
</protein>
<dbReference type="InterPro" id="IPR050515">
    <property type="entry name" value="Beta-lactam/transpept"/>
</dbReference>
<evidence type="ECO:0000256" key="2">
    <source>
        <dbReference type="ARBA" id="ARBA00007171"/>
    </source>
</evidence>
<comment type="similarity">
    <text evidence="2">Belongs to the transpeptidase family.</text>
</comment>
<dbReference type="Pfam" id="PF00905">
    <property type="entry name" value="Transpeptidase"/>
    <property type="match status" value="1"/>
</dbReference>
<dbReference type="Pfam" id="PF03717">
    <property type="entry name" value="PBP_dimer"/>
    <property type="match status" value="1"/>
</dbReference>
<evidence type="ECO:0000256" key="3">
    <source>
        <dbReference type="ARBA" id="ARBA00023136"/>
    </source>
</evidence>
<dbReference type="InterPro" id="IPR007887">
    <property type="entry name" value="MecA_N"/>
</dbReference>
<feature type="chain" id="PRO_5009664480" evidence="4">
    <location>
        <begin position="27"/>
        <end position="640"/>
    </location>
</feature>
<dbReference type="GO" id="GO:0005886">
    <property type="term" value="C:plasma membrane"/>
    <property type="evidence" value="ECO:0007669"/>
    <property type="project" value="TreeGrafter"/>
</dbReference>
<feature type="domain" description="Penicillin-binding protein transpeptidase" evidence="5">
    <location>
        <begin position="365"/>
        <end position="635"/>
    </location>
</feature>
<dbReference type="GO" id="GO:0071972">
    <property type="term" value="F:peptidoglycan L,D-transpeptidase activity"/>
    <property type="evidence" value="ECO:0007669"/>
    <property type="project" value="TreeGrafter"/>
</dbReference>
<comment type="caution">
    <text evidence="8">The sequence shown here is derived from an EMBL/GenBank/DDBJ whole genome shotgun (WGS) entry which is preliminary data.</text>
</comment>
<dbReference type="Gene3D" id="3.30.1390.30">
    <property type="entry name" value="Penicillin-binding protein 2a, domain 3"/>
    <property type="match status" value="1"/>
</dbReference>
<dbReference type="Gene3D" id="3.90.1310.10">
    <property type="entry name" value="Penicillin-binding protein 2a (Domain 2)"/>
    <property type="match status" value="1"/>
</dbReference>
<accession>A0A1K0GQ51</accession>
<keyword evidence="3" id="KW-0472">Membrane</keyword>
<comment type="subcellular location">
    <subcellularLocation>
        <location evidence="1">Membrane</location>
    </subcellularLocation>
</comment>
<dbReference type="EMBL" id="MEIA01000345">
    <property type="protein sequence ID" value="OJF11395.1"/>
    <property type="molecule type" value="Genomic_DNA"/>
</dbReference>
<evidence type="ECO:0000256" key="1">
    <source>
        <dbReference type="ARBA" id="ARBA00004370"/>
    </source>
</evidence>
<dbReference type="PANTHER" id="PTHR30627:SF24">
    <property type="entry name" value="PENICILLIN-BINDING PROTEIN 4B"/>
    <property type="match status" value="1"/>
</dbReference>
<dbReference type="AlphaFoldDB" id="A0A1K0GQ51"/>
<dbReference type="GO" id="GO:0008658">
    <property type="term" value="F:penicillin binding"/>
    <property type="evidence" value="ECO:0007669"/>
    <property type="project" value="InterPro"/>
</dbReference>
<dbReference type="SUPFAM" id="SSF56601">
    <property type="entry name" value="beta-lactamase/transpeptidase-like"/>
    <property type="match status" value="1"/>
</dbReference>
<dbReference type="PANTHER" id="PTHR30627">
    <property type="entry name" value="PEPTIDOGLYCAN D,D-TRANSPEPTIDASE"/>
    <property type="match status" value="1"/>
</dbReference>
<evidence type="ECO:0000313" key="9">
    <source>
        <dbReference type="Proteomes" id="UP000182486"/>
    </source>
</evidence>
<organism evidence="8 9">
    <name type="scientific">Couchioplanes caeruleus subsp. caeruleus</name>
    <dbReference type="NCBI Taxonomy" id="56427"/>
    <lineage>
        <taxon>Bacteria</taxon>
        <taxon>Bacillati</taxon>
        <taxon>Actinomycetota</taxon>
        <taxon>Actinomycetes</taxon>
        <taxon>Micromonosporales</taxon>
        <taxon>Micromonosporaceae</taxon>
        <taxon>Couchioplanes</taxon>
    </lineage>
</organism>
<dbReference type="Proteomes" id="UP000182486">
    <property type="component" value="Unassembled WGS sequence"/>
</dbReference>
<evidence type="ECO:0000259" key="7">
    <source>
        <dbReference type="Pfam" id="PF05223"/>
    </source>
</evidence>
<dbReference type="InterPro" id="IPR005311">
    <property type="entry name" value="PBP_dimer"/>
</dbReference>